<feature type="region of interest" description="Disordered" evidence="14">
    <location>
        <begin position="380"/>
        <end position="409"/>
    </location>
</feature>
<dbReference type="InterPro" id="IPR051131">
    <property type="entry name" value="NEK_Ser/Thr_kinase_NIMA"/>
</dbReference>
<dbReference type="InterPro" id="IPR008271">
    <property type="entry name" value="Ser/Thr_kinase_AS"/>
</dbReference>
<dbReference type="EC" id="2.7.11.1" evidence="3"/>
<evidence type="ECO:0000256" key="7">
    <source>
        <dbReference type="ARBA" id="ARBA00022741"/>
    </source>
</evidence>
<evidence type="ECO:0000256" key="6">
    <source>
        <dbReference type="ARBA" id="ARBA00022723"/>
    </source>
</evidence>
<dbReference type="GO" id="GO:0004674">
    <property type="term" value="F:protein serine/threonine kinase activity"/>
    <property type="evidence" value="ECO:0007669"/>
    <property type="project" value="UniProtKB-KW"/>
</dbReference>
<keyword evidence="5" id="KW-0808">Transferase</keyword>
<comment type="catalytic activity">
    <reaction evidence="11">
        <text>L-threonyl-[protein] + ATP = O-phospho-L-threonyl-[protein] + ADP + H(+)</text>
        <dbReference type="Rhea" id="RHEA:46608"/>
        <dbReference type="Rhea" id="RHEA-COMP:11060"/>
        <dbReference type="Rhea" id="RHEA-COMP:11605"/>
        <dbReference type="ChEBI" id="CHEBI:15378"/>
        <dbReference type="ChEBI" id="CHEBI:30013"/>
        <dbReference type="ChEBI" id="CHEBI:30616"/>
        <dbReference type="ChEBI" id="CHEBI:61977"/>
        <dbReference type="ChEBI" id="CHEBI:456216"/>
        <dbReference type="EC" id="2.7.11.1"/>
    </reaction>
</comment>
<keyword evidence="7 13" id="KW-0547">Nucleotide-binding</keyword>
<dbReference type="PROSITE" id="PS00107">
    <property type="entry name" value="PROTEIN_KINASE_ATP"/>
    <property type="match status" value="1"/>
</dbReference>
<dbReference type="Proteomes" id="UP001295684">
    <property type="component" value="Unassembled WGS sequence"/>
</dbReference>
<keyword evidence="17" id="KW-1185">Reference proteome</keyword>
<accession>A0AAD1U3D7</accession>
<comment type="cofactor">
    <cofactor evidence="1">
        <name>Mg(2+)</name>
        <dbReference type="ChEBI" id="CHEBI:18420"/>
    </cofactor>
</comment>
<dbReference type="PANTHER" id="PTHR44899:SF3">
    <property type="entry name" value="SERINE_THREONINE-PROTEIN KINASE NEK1"/>
    <property type="match status" value="1"/>
</dbReference>
<evidence type="ECO:0000256" key="8">
    <source>
        <dbReference type="ARBA" id="ARBA00022777"/>
    </source>
</evidence>
<evidence type="ECO:0000256" key="4">
    <source>
        <dbReference type="ARBA" id="ARBA00022527"/>
    </source>
</evidence>
<reference evidence="16" key="1">
    <citation type="submission" date="2023-07" db="EMBL/GenBank/DDBJ databases">
        <authorList>
            <consortium name="AG Swart"/>
            <person name="Singh M."/>
            <person name="Singh A."/>
            <person name="Seah K."/>
            <person name="Emmerich C."/>
        </authorList>
    </citation>
    <scope>NUCLEOTIDE SEQUENCE</scope>
    <source>
        <strain evidence="16">DP1</strain>
    </source>
</reference>
<feature type="domain" description="Protein kinase" evidence="15">
    <location>
        <begin position="9"/>
        <end position="266"/>
    </location>
</feature>
<dbReference type="EMBL" id="CAMPGE010002581">
    <property type="protein sequence ID" value="CAI2361390.1"/>
    <property type="molecule type" value="Genomic_DNA"/>
</dbReference>
<evidence type="ECO:0000256" key="5">
    <source>
        <dbReference type="ARBA" id="ARBA00022679"/>
    </source>
</evidence>
<feature type="compositionally biased region" description="Basic and acidic residues" evidence="14">
    <location>
        <begin position="317"/>
        <end position="329"/>
    </location>
</feature>
<dbReference type="PROSITE" id="PS00108">
    <property type="entry name" value="PROTEIN_KINASE_ST"/>
    <property type="match status" value="1"/>
</dbReference>
<evidence type="ECO:0000256" key="12">
    <source>
        <dbReference type="ARBA" id="ARBA00048679"/>
    </source>
</evidence>
<feature type="region of interest" description="Disordered" evidence="14">
    <location>
        <begin position="558"/>
        <end position="606"/>
    </location>
</feature>
<evidence type="ECO:0000256" key="3">
    <source>
        <dbReference type="ARBA" id="ARBA00012513"/>
    </source>
</evidence>
<dbReference type="CDD" id="cd08215">
    <property type="entry name" value="STKc_Nek"/>
    <property type="match status" value="1"/>
</dbReference>
<evidence type="ECO:0000313" key="17">
    <source>
        <dbReference type="Proteomes" id="UP001295684"/>
    </source>
</evidence>
<dbReference type="AlphaFoldDB" id="A0AAD1U3D7"/>
<evidence type="ECO:0000256" key="14">
    <source>
        <dbReference type="SAM" id="MobiDB-lite"/>
    </source>
</evidence>
<feature type="binding site" evidence="13">
    <location>
        <position position="38"/>
    </location>
    <ligand>
        <name>ATP</name>
        <dbReference type="ChEBI" id="CHEBI:30616"/>
    </ligand>
</feature>
<keyword evidence="6" id="KW-0479">Metal-binding</keyword>
<dbReference type="SMART" id="SM00220">
    <property type="entry name" value="S_TKc"/>
    <property type="match status" value="1"/>
</dbReference>
<sequence>MPGKKHEVYIKKEILGKGSFGRAILVECQSDESLAVIKQIDLNDMSKEEEAEALFEAKIMEPLCHQNIIGFKEVYKTKSKKLCIVMEYADGGDLSKIVKEAAANKKYLNESMIIDYFTQICLAIKHLHDRKILHRDLKSQNIFLTKDGIVKLGDFGIAKVLSHTKENLQTIVGTPYYLSPEIVENKPYNYKSDIWSLGVLLYEMLCLEPPFNGTSLTMLAMRIVKGNYKAIPKRYSTKIGTLVKAILNPDSEKRPSVNKILKMDIISNRARELLDEEKYIQEFSHTVLHNMNIFQQVHQTDEEPNEESPSNKPAKKSGFEVKAQIEMKPKGLKKKNSRAEPKAEPNKEEDVLGAISDVIGDLKDKNILATTGFMKPVKKAQSKPKVVKKPWEEAKLKPKPKSKTAKVTSQWEIREELAKKKRESIYAEVRRKREKEQERLKVIEQQKEEEKQQKEKDRSDRARIREENRKKMKEDLKKKRQAIKNKSKDSMDFEFVGPTYGEPEESEEPSIIHAKDSKAMYKAMPVSPEDEYQEVEFVHNQITSYQNNLMDFLETENVSDEEAEMATPAFRFVPTPSEDRDNVYNNGLDESEDLDSPKKVSNLKTR</sequence>
<keyword evidence="4" id="KW-0723">Serine/threonine-protein kinase</keyword>
<feature type="region of interest" description="Disordered" evidence="14">
    <location>
        <begin position="423"/>
        <end position="510"/>
    </location>
</feature>
<evidence type="ECO:0000256" key="13">
    <source>
        <dbReference type="PROSITE-ProRule" id="PRU10141"/>
    </source>
</evidence>
<evidence type="ECO:0000256" key="2">
    <source>
        <dbReference type="ARBA" id="ARBA00010886"/>
    </source>
</evidence>
<evidence type="ECO:0000256" key="1">
    <source>
        <dbReference type="ARBA" id="ARBA00001946"/>
    </source>
</evidence>
<dbReference type="FunFam" id="1.10.510.10:FF:000172">
    <property type="entry name" value="serine/threonine-protein kinase Nek1 isoform X1"/>
    <property type="match status" value="1"/>
</dbReference>
<comment type="caution">
    <text evidence="16">The sequence shown here is derived from an EMBL/GenBank/DDBJ whole genome shotgun (WGS) entry which is preliminary data.</text>
</comment>
<comment type="catalytic activity">
    <reaction evidence="12">
        <text>L-seryl-[protein] + ATP = O-phospho-L-seryl-[protein] + ADP + H(+)</text>
        <dbReference type="Rhea" id="RHEA:17989"/>
        <dbReference type="Rhea" id="RHEA-COMP:9863"/>
        <dbReference type="Rhea" id="RHEA-COMP:11604"/>
        <dbReference type="ChEBI" id="CHEBI:15378"/>
        <dbReference type="ChEBI" id="CHEBI:29999"/>
        <dbReference type="ChEBI" id="CHEBI:30616"/>
        <dbReference type="ChEBI" id="CHEBI:83421"/>
        <dbReference type="ChEBI" id="CHEBI:456216"/>
        <dbReference type="EC" id="2.7.11.1"/>
    </reaction>
</comment>
<dbReference type="FunFam" id="3.30.200.20:FF:000097">
    <property type="entry name" value="Probable serine/threonine-protein kinase nek1"/>
    <property type="match status" value="1"/>
</dbReference>
<evidence type="ECO:0000256" key="10">
    <source>
        <dbReference type="ARBA" id="ARBA00022842"/>
    </source>
</evidence>
<feature type="compositionally biased region" description="Basic and acidic residues" evidence="14">
    <location>
        <begin position="423"/>
        <end position="477"/>
    </location>
</feature>
<keyword evidence="8" id="KW-0418">Kinase</keyword>
<dbReference type="GO" id="GO:0005524">
    <property type="term" value="F:ATP binding"/>
    <property type="evidence" value="ECO:0007669"/>
    <property type="project" value="UniProtKB-UniRule"/>
</dbReference>
<evidence type="ECO:0000256" key="11">
    <source>
        <dbReference type="ARBA" id="ARBA00047899"/>
    </source>
</evidence>
<evidence type="ECO:0000259" key="15">
    <source>
        <dbReference type="PROSITE" id="PS50011"/>
    </source>
</evidence>
<feature type="compositionally biased region" description="Basic and acidic residues" evidence="14">
    <location>
        <begin position="337"/>
        <end position="349"/>
    </location>
</feature>
<dbReference type="InterPro" id="IPR000719">
    <property type="entry name" value="Prot_kinase_dom"/>
</dbReference>
<evidence type="ECO:0000256" key="9">
    <source>
        <dbReference type="ARBA" id="ARBA00022840"/>
    </source>
</evidence>
<dbReference type="GO" id="GO:0046872">
    <property type="term" value="F:metal ion binding"/>
    <property type="evidence" value="ECO:0007669"/>
    <property type="project" value="UniProtKB-KW"/>
</dbReference>
<gene>
    <name evidence="16" type="ORF">ECRASSUSDP1_LOCUS2701</name>
</gene>
<evidence type="ECO:0000313" key="16">
    <source>
        <dbReference type="EMBL" id="CAI2361390.1"/>
    </source>
</evidence>
<keyword evidence="9 13" id="KW-0067">ATP-binding</keyword>
<dbReference type="InterPro" id="IPR011009">
    <property type="entry name" value="Kinase-like_dom_sf"/>
</dbReference>
<dbReference type="InterPro" id="IPR017441">
    <property type="entry name" value="Protein_kinase_ATP_BS"/>
</dbReference>
<feature type="region of interest" description="Disordered" evidence="14">
    <location>
        <begin position="298"/>
        <end position="349"/>
    </location>
</feature>
<dbReference type="Pfam" id="PF00069">
    <property type="entry name" value="Pkinase"/>
    <property type="match status" value="1"/>
</dbReference>
<proteinExistence type="inferred from homology"/>
<dbReference type="PANTHER" id="PTHR44899">
    <property type="entry name" value="CAMK FAMILY PROTEIN KINASE"/>
    <property type="match status" value="1"/>
</dbReference>
<comment type="similarity">
    <text evidence="2">Belongs to the protein kinase superfamily. NEK Ser/Thr protein kinase family. NIMA subfamily.</text>
</comment>
<dbReference type="SUPFAM" id="SSF56112">
    <property type="entry name" value="Protein kinase-like (PK-like)"/>
    <property type="match status" value="1"/>
</dbReference>
<name>A0AAD1U3D7_EUPCR</name>
<protein>
    <recommendedName>
        <fullName evidence="3">non-specific serine/threonine protein kinase</fullName>
        <ecNumber evidence="3">2.7.11.1</ecNumber>
    </recommendedName>
</protein>
<dbReference type="Gene3D" id="1.10.510.10">
    <property type="entry name" value="Transferase(Phosphotransferase) domain 1"/>
    <property type="match status" value="1"/>
</dbReference>
<organism evidence="16 17">
    <name type="scientific">Euplotes crassus</name>
    <dbReference type="NCBI Taxonomy" id="5936"/>
    <lineage>
        <taxon>Eukaryota</taxon>
        <taxon>Sar</taxon>
        <taxon>Alveolata</taxon>
        <taxon>Ciliophora</taxon>
        <taxon>Intramacronucleata</taxon>
        <taxon>Spirotrichea</taxon>
        <taxon>Hypotrichia</taxon>
        <taxon>Euplotida</taxon>
        <taxon>Euplotidae</taxon>
        <taxon>Moneuplotes</taxon>
    </lineage>
</organism>
<dbReference type="PROSITE" id="PS50011">
    <property type="entry name" value="PROTEIN_KINASE_DOM"/>
    <property type="match status" value="1"/>
</dbReference>
<keyword evidence="10" id="KW-0460">Magnesium</keyword>